<dbReference type="HAMAP" id="MF_01270">
    <property type="entry name" value="AnhMurNAc_kinase"/>
    <property type="match status" value="1"/>
</dbReference>
<sequence>MLTALGLMSGTSMDGVDVAVIRTDGGGIVEAGGHSFHAYSPDQRDLLREAIVAAQPLRNRHVRPDRLAQAEAMVTDVHAQAVISFMTKEGLAPGDIELVGFHGQTVLHRPQDGLTIQIGDGAVLSRQIGIDVVYDFRANDMERGGQGAPLVPVFHQALCRSSKVTYPVIVMNIGGVANITYLVADEAPPVACDIGPGNALIDDFMLERSGTAIDRDGLMAASGRVDAAVLKALLAHPFFDQKPPKSLDRHDFSRDPVASLTTADGAATLSAFTAQAAALILRFLPEKPKSLIIAGGGAFNPTLVRMLADAFGLLPVTADAMGWSTHALEAQAFAYLAVRSKRGMALTFPSTTGVARPVTGGILATR</sequence>
<dbReference type="UniPathway" id="UPA00343"/>
<dbReference type="NCBIfam" id="NF007141">
    <property type="entry name" value="PRK09585.1-5"/>
    <property type="match status" value="1"/>
</dbReference>
<evidence type="ECO:0000313" key="4">
    <source>
        <dbReference type="Proteomes" id="UP000192872"/>
    </source>
</evidence>
<organism evidence="3 4">
    <name type="scientific">Candidatus Raskinella chloraquaticus</name>
    <dbReference type="NCBI Taxonomy" id="1951219"/>
    <lineage>
        <taxon>Bacteria</taxon>
        <taxon>Pseudomonadati</taxon>
        <taxon>Pseudomonadota</taxon>
        <taxon>Alphaproteobacteria</taxon>
        <taxon>Hyphomicrobiales</taxon>
        <taxon>Phreatobacteraceae</taxon>
        <taxon>Candidatus Raskinella</taxon>
    </lineage>
</organism>
<dbReference type="STRING" id="1827387.A4S15_11520"/>
<reference evidence="3 4" key="1">
    <citation type="journal article" date="2017" name="Water Res.">
        <title>Comammox in drinking water systems.</title>
        <authorList>
            <person name="Wang Y."/>
            <person name="Ma L."/>
            <person name="Mao Y."/>
            <person name="Jiang X."/>
            <person name="Xia Y."/>
            <person name="Yu K."/>
            <person name="Li B."/>
            <person name="Zhang T."/>
        </authorList>
    </citation>
    <scope>NUCLEOTIDE SEQUENCE [LARGE SCALE GENOMIC DNA]</scope>
    <source>
        <strain evidence="3">SG_bin8</strain>
    </source>
</reference>
<dbReference type="Proteomes" id="UP000192872">
    <property type="component" value="Unassembled WGS sequence"/>
</dbReference>
<comment type="catalytic activity">
    <reaction evidence="2">
        <text>1,6-anhydro-N-acetyl-beta-muramate + ATP + H2O = N-acetyl-D-muramate 6-phosphate + ADP + H(+)</text>
        <dbReference type="Rhea" id="RHEA:24952"/>
        <dbReference type="ChEBI" id="CHEBI:15377"/>
        <dbReference type="ChEBI" id="CHEBI:15378"/>
        <dbReference type="ChEBI" id="CHEBI:30616"/>
        <dbReference type="ChEBI" id="CHEBI:58690"/>
        <dbReference type="ChEBI" id="CHEBI:58722"/>
        <dbReference type="ChEBI" id="CHEBI:456216"/>
        <dbReference type="EC" id="2.7.1.170"/>
    </reaction>
</comment>
<keyword evidence="2" id="KW-0547">Nucleotide-binding</keyword>
<keyword evidence="2" id="KW-0808">Transferase</keyword>
<keyword evidence="1 2" id="KW-0119">Carbohydrate metabolism</keyword>
<gene>
    <name evidence="2" type="primary">anmK</name>
    <name evidence="3" type="ORF">A4S15_11520</name>
</gene>
<dbReference type="PANTHER" id="PTHR30605:SF0">
    <property type="entry name" value="ANHYDRO-N-ACETYLMURAMIC ACID KINASE"/>
    <property type="match status" value="1"/>
</dbReference>
<comment type="function">
    <text evidence="2">Catalyzes the specific phosphorylation of 1,6-anhydro-N-acetylmuramic acid (anhMurNAc) with the simultaneous cleavage of the 1,6-anhydro ring, generating MurNAc-6-P. Is required for the utilization of anhMurNAc either imported from the medium or derived from its own cell wall murein, and thus plays a role in cell wall recycling.</text>
</comment>
<name>A0A1W9HVX0_9HYPH</name>
<dbReference type="AlphaFoldDB" id="A0A1W9HVX0"/>
<dbReference type="Gene3D" id="3.30.420.40">
    <property type="match status" value="2"/>
</dbReference>
<dbReference type="GO" id="GO:0006040">
    <property type="term" value="P:amino sugar metabolic process"/>
    <property type="evidence" value="ECO:0007669"/>
    <property type="project" value="InterPro"/>
</dbReference>
<accession>A0A1W9HVX0</accession>
<evidence type="ECO:0000256" key="2">
    <source>
        <dbReference type="HAMAP-Rule" id="MF_01270"/>
    </source>
</evidence>
<comment type="pathway">
    <text evidence="2">Cell wall biogenesis; peptidoglycan recycling.</text>
</comment>
<proteinExistence type="inferred from homology"/>
<comment type="pathway">
    <text evidence="2">Amino-sugar metabolism; 1,6-anhydro-N-acetylmuramate degradation.</text>
</comment>
<keyword evidence="2" id="KW-0067">ATP-binding</keyword>
<comment type="similarity">
    <text evidence="2">Belongs to the anhydro-N-acetylmuramic acid kinase family.</text>
</comment>
<dbReference type="GO" id="GO:0097175">
    <property type="term" value="P:1,6-anhydro-N-acetyl-beta-muramic acid catabolic process"/>
    <property type="evidence" value="ECO:0007669"/>
    <property type="project" value="UniProtKB-UniRule"/>
</dbReference>
<dbReference type="EC" id="2.7.1.170" evidence="2"/>
<dbReference type="RefSeq" id="WP_395759974.1">
    <property type="nucleotide sequence ID" value="NZ_JAKFWN010000006.1"/>
</dbReference>
<dbReference type="GO" id="GO:0005524">
    <property type="term" value="F:ATP binding"/>
    <property type="evidence" value="ECO:0007669"/>
    <property type="project" value="UniProtKB-UniRule"/>
</dbReference>
<dbReference type="PANTHER" id="PTHR30605">
    <property type="entry name" value="ANHYDRO-N-ACETYLMURAMIC ACID KINASE"/>
    <property type="match status" value="1"/>
</dbReference>
<protein>
    <recommendedName>
        <fullName evidence="2">Anhydro-N-acetylmuramic acid kinase</fullName>
        <ecNumber evidence="2">2.7.1.170</ecNumber>
    </recommendedName>
    <alternativeName>
        <fullName evidence="2">AnhMurNAc kinase</fullName>
    </alternativeName>
</protein>
<dbReference type="GO" id="GO:0016301">
    <property type="term" value="F:kinase activity"/>
    <property type="evidence" value="ECO:0007669"/>
    <property type="project" value="UniProtKB-KW"/>
</dbReference>
<dbReference type="Pfam" id="PF03702">
    <property type="entry name" value="AnmK"/>
    <property type="match status" value="1"/>
</dbReference>
<dbReference type="InterPro" id="IPR005338">
    <property type="entry name" value="Anhydro_N_Ac-Mur_kinase"/>
</dbReference>
<comment type="caution">
    <text evidence="3">The sequence shown here is derived from an EMBL/GenBank/DDBJ whole genome shotgun (WGS) entry which is preliminary data.</text>
</comment>
<dbReference type="UniPathway" id="UPA00544"/>
<dbReference type="EMBL" id="LWDL01000019">
    <property type="protein sequence ID" value="OQW51447.1"/>
    <property type="molecule type" value="Genomic_DNA"/>
</dbReference>
<dbReference type="SUPFAM" id="SSF53067">
    <property type="entry name" value="Actin-like ATPase domain"/>
    <property type="match status" value="1"/>
</dbReference>
<feature type="binding site" evidence="2">
    <location>
        <begin position="10"/>
        <end position="17"/>
    </location>
    <ligand>
        <name>ATP</name>
        <dbReference type="ChEBI" id="CHEBI:30616"/>
    </ligand>
</feature>
<dbReference type="GO" id="GO:0009254">
    <property type="term" value="P:peptidoglycan turnover"/>
    <property type="evidence" value="ECO:0007669"/>
    <property type="project" value="UniProtKB-UniRule"/>
</dbReference>
<keyword evidence="2 3" id="KW-0418">Kinase</keyword>
<dbReference type="InterPro" id="IPR043129">
    <property type="entry name" value="ATPase_NBD"/>
</dbReference>
<evidence type="ECO:0000256" key="1">
    <source>
        <dbReference type="ARBA" id="ARBA00023277"/>
    </source>
</evidence>
<dbReference type="GO" id="GO:0016773">
    <property type="term" value="F:phosphotransferase activity, alcohol group as acceptor"/>
    <property type="evidence" value="ECO:0007669"/>
    <property type="project" value="UniProtKB-UniRule"/>
</dbReference>
<evidence type="ECO:0000313" key="3">
    <source>
        <dbReference type="EMBL" id="OQW51447.1"/>
    </source>
</evidence>